<dbReference type="Proteomes" id="UP000565715">
    <property type="component" value="Unassembled WGS sequence"/>
</dbReference>
<organism evidence="1 2">
    <name type="scientific">Nocardia speluncae</name>
    <dbReference type="NCBI Taxonomy" id="419477"/>
    <lineage>
        <taxon>Bacteria</taxon>
        <taxon>Bacillati</taxon>
        <taxon>Actinomycetota</taxon>
        <taxon>Actinomycetes</taxon>
        <taxon>Mycobacteriales</taxon>
        <taxon>Nocardiaceae</taxon>
        <taxon>Nocardia</taxon>
    </lineage>
</organism>
<dbReference type="RefSeq" id="WP_068039386.1">
    <property type="nucleotide sequence ID" value="NZ_JAAXOO010000007.1"/>
</dbReference>
<sequence>MKAVDMDGQLRELEIGVIQDVIDAVDAQLDDALNLAVPRSRVYAAVIYAVMVSATESGRFGSGMLINAPLLDSILSGAEGSEHGALVFATLVGLNTLE</sequence>
<evidence type="ECO:0000313" key="1">
    <source>
        <dbReference type="EMBL" id="NKY36835.1"/>
    </source>
</evidence>
<gene>
    <name evidence="1" type="ORF">HGA13_27750</name>
</gene>
<comment type="caution">
    <text evidence="1">The sequence shown here is derived from an EMBL/GenBank/DDBJ whole genome shotgun (WGS) entry which is preliminary data.</text>
</comment>
<accession>A0A846XNF8</accession>
<evidence type="ECO:0000313" key="2">
    <source>
        <dbReference type="Proteomes" id="UP000565715"/>
    </source>
</evidence>
<protein>
    <submittedName>
        <fullName evidence="1">Uncharacterized protein</fullName>
    </submittedName>
</protein>
<dbReference type="AlphaFoldDB" id="A0A846XNF8"/>
<reference evidence="1 2" key="1">
    <citation type="submission" date="2020-04" db="EMBL/GenBank/DDBJ databases">
        <title>MicrobeNet Type strains.</title>
        <authorList>
            <person name="Nicholson A.C."/>
        </authorList>
    </citation>
    <scope>NUCLEOTIDE SEQUENCE [LARGE SCALE GENOMIC DNA]</scope>
    <source>
        <strain evidence="1 2">DSM 45078</strain>
    </source>
</reference>
<name>A0A846XNF8_9NOCA</name>
<proteinExistence type="predicted"/>
<dbReference type="EMBL" id="JAAXOO010000007">
    <property type="protein sequence ID" value="NKY36835.1"/>
    <property type="molecule type" value="Genomic_DNA"/>
</dbReference>
<keyword evidence="2" id="KW-1185">Reference proteome</keyword>